<dbReference type="Pfam" id="PF02604">
    <property type="entry name" value="PhdYeFM_antitox"/>
    <property type="match status" value="1"/>
</dbReference>
<dbReference type="InterPro" id="IPR006442">
    <property type="entry name" value="Antitoxin_Phd/YefM"/>
</dbReference>
<dbReference type="RefSeq" id="WP_203002007.1">
    <property type="nucleotide sequence ID" value="NZ_JADWYU010000090.1"/>
</dbReference>
<comment type="similarity">
    <text evidence="1 2">Belongs to the phD/YefM antitoxin family.</text>
</comment>
<accession>A0A937RD95</accession>
<dbReference type="EMBL" id="JAEACQ010000240">
    <property type="protein sequence ID" value="MBL7630006.1"/>
    <property type="molecule type" value="Genomic_DNA"/>
</dbReference>
<comment type="function">
    <text evidence="2">Antitoxin component of a type II toxin-antitoxin (TA) system.</text>
</comment>
<name>A0A937RD95_9ACTN</name>
<evidence type="ECO:0000256" key="3">
    <source>
        <dbReference type="SAM" id="MobiDB-lite"/>
    </source>
</evidence>
<evidence type="ECO:0000256" key="1">
    <source>
        <dbReference type="ARBA" id="ARBA00009981"/>
    </source>
</evidence>
<evidence type="ECO:0000313" key="4">
    <source>
        <dbReference type="EMBL" id="MBL7630006.1"/>
    </source>
</evidence>
<keyword evidence="5" id="KW-1185">Reference proteome</keyword>
<gene>
    <name evidence="4" type="ORF">I7412_23125</name>
</gene>
<sequence length="97" mass="11277">MRWQVQEAKQRFSEMLRAVTREGPQTISRHGQDAFVVIDIDEYRRLTGRQRDLKSILLGPPYFTDEMSAIMDEIEQDRRADEPRPVDLPHAGGGHEQ</sequence>
<dbReference type="NCBIfam" id="TIGR01552">
    <property type="entry name" value="phd_fam"/>
    <property type="match status" value="1"/>
</dbReference>
<proteinExistence type="inferred from homology"/>
<dbReference type="AlphaFoldDB" id="A0A937RD95"/>
<reference evidence="4" key="1">
    <citation type="submission" date="2020-12" db="EMBL/GenBank/DDBJ databases">
        <title>Genomic characterization of non-nitrogen-fixing Frankia strains.</title>
        <authorList>
            <person name="Carlos-Shanley C."/>
            <person name="Guerra T."/>
            <person name="Hahn D."/>
        </authorList>
    </citation>
    <scope>NUCLEOTIDE SEQUENCE</scope>
    <source>
        <strain evidence="4">CN6</strain>
    </source>
</reference>
<dbReference type="Proteomes" id="UP000604475">
    <property type="component" value="Unassembled WGS sequence"/>
</dbReference>
<dbReference type="InterPro" id="IPR036165">
    <property type="entry name" value="YefM-like_sf"/>
</dbReference>
<evidence type="ECO:0000313" key="5">
    <source>
        <dbReference type="Proteomes" id="UP000604475"/>
    </source>
</evidence>
<protein>
    <recommendedName>
        <fullName evidence="2">Antitoxin</fullName>
    </recommendedName>
</protein>
<dbReference type="Gene3D" id="3.40.1620.10">
    <property type="entry name" value="YefM-like domain"/>
    <property type="match status" value="1"/>
</dbReference>
<dbReference type="SUPFAM" id="SSF143120">
    <property type="entry name" value="YefM-like"/>
    <property type="match status" value="1"/>
</dbReference>
<feature type="region of interest" description="Disordered" evidence="3">
    <location>
        <begin position="73"/>
        <end position="97"/>
    </location>
</feature>
<organism evidence="4 5">
    <name type="scientific">Frankia nepalensis</name>
    <dbReference type="NCBI Taxonomy" id="1836974"/>
    <lineage>
        <taxon>Bacteria</taxon>
        <taxon>Bacillati</taxon>
        <taxon>Actinomycetota</taxon>
        <taxon>Actinomycetes</taxon>
        <taxon>Frankiales</taxon>
        <taxon>Frankiaceae</taxon>
        <taxon>Frankia</taxon>
    </lineage>
</organism>
<evidence type="ECO:0000256" key="2">
    <source>
        <dbReference type="RuleBase" id="RU362080"/>
    </source>
</evidence>
<comment type="caution">
    <text evidence="4">The sequence shown here is derived from an EMBL/GenBank/DDBJ whole genome shotgun (WGS) entry which is preliminary data.</text>
</comment>
<feature type="compositionally biased region" description="Basic and acidic residues" evidence="3">
    <location>
        <begin position="76"/>
        <end position="97"/>
    </location>
</feature>